<dbReference type="InterPro" id="IPR050703">
    <property type="entry name" value="Flavin_MAO"/>
</dbReference>
<dbReference type="InterPro" id="IPR036188">
    <property type="entry name" value="FAD/NAD-bd_sf"/>
</dbReference>
<reference evidence="4" key="1">
    <citation type="submission" date="2018-03" db="EMBL/GenBank/DDBJ databases">
        <authorList>
            <person name="Rodrigo-Torres L."/>
            <person name="Arahal R. D."/>
            <person name="Lucena T."/>
        </authorList>
    </citation>
    <scope>NUCLEOTIDE SEQUENCE [LARGE SCALE GENOMIC DNA]</scope>
    <source>
        <strain evidence="4">CECT 8811</strain>
    </source>
</reference>
<dbReference type="OrthoDB" id="220163at2"/>
<evidence type="ECO:0000259" key="2">
    <source>
        <dbReference type="Pfam" id="PF01593"/>
    </source>
</evidence>
<sequence length="972" mass="108659">MEKQKIAVIGGGVGAMTAIYAITQTADWDKKYDITVYQLGWRTGGKGASGRNAKFGQRIEEHGLHVWAGFYQNAFRNMRLCYEQMVELGLRKKSDPLGTMDKAFKPLSHLFLAENVPTDDPDGNPWRPWVIDLPEYDDVPGDETEVPSPFEMMMRILQIMIEFLRRGELEGGADGPLGIEVPDGLLGRHESILSHLKALPGAGLPVGPHNSDLLLEIIEDAQAEVHSQQTPENMARDSVRRGLNLMDIGLGYMHGVVSSDTFTNGYDVLDQWEFSDWLRMNGVSDQALKWVSIRGCYDFVFGFPMGNTERQGDTGAGTALRAMTRLIFTYSGAIFHKMQAGMGDTIFGPYYQVLKELGVKFEFFNAARNLHLDEDRTHIDRISMVRQAKVKSGTYDPLVDVDGLPCWPSEPLWDQLEDGAHLKDSGVDFESERTPPKGEAYTLKRGEDFDLVILGASIGSLPYMSQELSIASERWRNMLDRVKTVPTHAMQLWMNKTPKQMGWEKLVKAHNSQKSLPSSPMRTVITGFSEPLDTWADMSHLIPHEDWGTDKPKSIAYFCSPAPDGEDLPDFRENFGRWMDKDLVKLWPGAEKDGKFDRSLLHENEEAGIYSRVNMYGSERYVLSVTNSVYHRLAPSQSGFANLYLAGDWTRCGMNAGCVEGATMSGIACASAVTGEKLLNVGAEDIAREETVSEKAMFQTNSISGTKWPLTPFFARGEMTGVFLFYEVPRAEVQAMLPPGIELGPSPLTRPGYHPVGMSFCSYHNVRGSFIPDFMAMSPYGEATFAIPYTRTAEARQAPLLYPRRLYVNSKSAIMAGKVFYAMPKVWSDIKLENTRFTATGARGMKIEATFQQHMDPDPLPGHPAQGAISNLLNMTFVTRNASGRLFYNAFDLQLDRAYVAPVSAQIEVKDPDPNGFPTTSFDAAPLQLQTGERLPGAFRVWCSWAMTNPLDSKRVRHAAMAREWVRQRSMR</sequence>
<dbReference type="InterPro" id="IPR023375">
    <property type="entry name" value="ADC_dom_sf"/>
</dbReference>
<dbReference type="AlphaFoldDB" id="A0A2R8AM75"/>
<dbReference type="Pfam" id="PF01593">
    <property type="entry name" value="Amino_oxidase"/>
    <property type="match status" value="1"/>
</dbReference>
<dbReference type="InterPro" id="IPR010451">
    <property type="entry name" value="Acetoacetate_decarboxylase"/>
</dbReference>
<comment type="similarity">
    <text evidence="1">Belongs to the flavin monoamine oxidase family.</text>
</comment>
<dbReference type="GO" id="GO:0016491">
    <property type="term" value="F:oxidoreductase activity"/>
    <property type="evidence" value="ECO:0007669"/>
    <property type="project" value="InterPro"/>
</dbReference>
<feature type="domain" description="Amine oxidase" evidence="2">
    <location>
        <begin position="448"/>
        <end position="673"/>
    </location>
</feature>
<keyword evidence="4" id="KW-1185">Reference proteome</keyword>
<evidence type="ECO:0000256" key="1">
    <source>
        <dbReference type="ARBA" id="ARBA00005995"/>
    </source>
</evidence>
<accession>A0A2R8AM75</accession>
<evidence type="ECO:0000313" key="3">
    <source>
        <dbReference type="EMBL" id="SPF77007.1"/>
    </source>
</evidence>
<name>A0A2R8AM75_9RHOB</name>
<protein>
    <recommendedName>
        <fullName evidence="2">Amine oxidase domain-containing protein</fullName>
    </recommendedName>
</protein>
<gene>
    <name evidence="3" type="ORF">ALP8811_02026</name>
</gene>
<evidence type="ECO:0000313" key="4">
    <source>
        <dbReference type="Proteomes" id="UP000244911"/>
    </source>
</evidence>
<dbReference type="SUPFAM" id="SSF160104">
    <property type="entry name" value="Acetoacetate decarboxylase-like"/>
    <property type="match status" value="1"/>
</dbReference>
<dbReference type="Gene3D" id="2.40.400.10">
    <property type="entry name" value="Acetoacetate decarboxylase-like"/>
    <property type="match status" value="1"/>
</dbReference>
<dbReference type="EMBL" id="OMOI01000001">
    <property type="protein sequence ID" value="SPF77007.1"/>
    <property type="molecule type" value="Genomic_DNA"/>
</dbReference>
<dbReference type="Proteomes" id="UP000244911">
    <property type="component" value="Unassembled WGS sequence"/>
</dbReference>
<proteinExistence type="inferred from homology"/>
<dbReference type="Pfam" id="PF13450">
    <property type="entry name" value="NAD_binding_8"/>
    <property type="match status" value="1"/>
</dbReference>
<organism evidence="3 4">
    <name type="scientific">Aliiroseovarius pelagivivens</name>
    <dbReference type="NCBI Taxonomy" id="1639690"/>
    <lineage>
        <taxon>Bacteria</taxon>
        <taxon>Pseudomonadati</taxon>
        <taxon>Pseudomonadota</taxon>
        <taxon>Alphaproteobacteria</taxon>
        <taxon>Rhodobacterales</taxon>
        <taxon>Paracoccaceae</taxon>
        <taxon>Aliiroseovarius</taxon>
    </lineage>
</organism>
<dbReference type="Pfam" id="PF06314">
    <property type="entry name" value="ADC"/>
    <property type="match status" value="1"/>
</dbReference>
<dbReference type="PANTHER" id="PTHR43563:SF1">
    <property type="entry name" value="AMINE OXIDASE [FLAVIN-CONTAINING] B"/>
    <property type="match status" value="1"/>
</dbReference>
<dbReference type="GO" id="GO:0016829">
    <property type="term" value="F:lyase activity"/>
    <property type="evidence" value="ECO:0007669"/>
    <property type="project" value="InterPro"/>
</dbReference>
<dbReference type="PANTHER" id="PTHR43563">
    <property type="entry name" value="AMINE OXIDASE"/>
    <property type="match status" value="1"/>
</dbReference>
<dbReference type="SUPFAM" id="SSF51905">
    <property type="entry name" value="FAD/NAD(P)-binding domain"/>
    <property type="match status" value="1"/>
</dbReference>
<dbReference type="InterPro" id="IPR002937">
    <property type="entry name" value="Amino_oxidase"/>
</dbReference>
<dbReference type="RefSeq" id="WP_108856970.1">
    <property type="nucleotide sequence ID" value="NZ_OMOI01000001.1"/>
</dbReference>